<dbReference type="SUPFAM" id="SSF51569">
    <property type="entry name" value="Aldolase"/>
    <property type="match status" value="1"/>
</dbReference>
<dbReference type="SUPFAM" id="SSF51269">
    <property type="entry name" value="AFP III-like domain"/>
    <property type="match status" value="1"/>
</dbReference>
<evidence type="ECO:0000313" key="2">
    <source>
        <dbReference type="EMBL" id="SEW23358.1"/>
    </source>
</evidence>
<dbReference type="EMBL" id="FOJI01000007">
    <property type="protein sequence ID" value="SEW23358.1"/>
    <property type="molecule type" value="Genomic_DNA"/>
</dbReference>
<reference evidence="2 3" key="1">
    <citation type="submission" date="2016-10" db="EMBL/GenBank/DDBJ databases">
        <authorList>
            <person name="de Groot N.N."/>
        </authorList>
    </citation>
    <scope>NUCLEOTIDE SEQUENCE [LARGE SCALE GENOMIC DNA]</scope>
    <source>
        <strain evidence="2 3">DSM 9179</strain>
    </source>
</reference>
<dbReference type="InterPro" id="IPR013785">
    <property type="entry name" value="Aldolase_TIM"/>
</dbReference>
<dbReference type="Gene3D" id="3.90.1210.10">
    <property type="entry name" value="Antifreeze-like/N-acetylneuraminic acid synthase C-terminal domain"/>
    <property type="match status" value="1"/>
</dbReference>
<dbReference type="Proteomes" id="UP000199701">
    <property type="component" value="Unassembled WGS sequence"/>
</dbReference>
<dbReference type="RefSeq" id="WP_092453670.1">
    <property type="nucleotide sequence ID" value="NZ_FOJI01000007.1"/>
</dbReference>
<dbReference type="InterPro" id="IPR020007">
    <property type="entry name" value="NeuB/NeuA"/>
</dbReference>
<dbReference type="InterPro" id="IPR051690">
    <property type="entry name" value="PseI-like"/>
</dbReference>
<proteinExistence type="predicted"/>
<dbReference type="STRING" id="99656.SAMN05421659_10794"/>
<protein>
    <submittedName>
        <fullName evidence="2">N,N'-diacetyllegionaminate synthase</fullName>
    </submittedName>
</protein>
<name>A0A1I0Q8L0_9FIRM</name>
<gene>
    <name evidence="2" type="ORF">SAMN05421659_10794</name>
</gene>
<dbReference type="CDD" id="cd11615">
    <property type="entry name" value="SAF_NeuB_like"/>
    <property type="match status" value="1"/>
</dbReference>
<accession>A0A1I0Q8L0</accession>
<dbReference type="NCBIfam" id="TIGR03569">
    <property type="entry name" value="NeuB_NnaB"/>
    <property type="match status" value="1"/>
</dbReference>
<dbReference type="InterPro" id="IPR057736">
    <property type="entry name" value="SAF_PseI/NeuA/NeuB"/>
</dbReference>
<sequence>MRKVMIIAEAGVNHNGDINLAKKMVDAASEAGADAIKFQTFKTQYLVVQTAKKAKYQILNTGNNSSQFEMLRELELDQSSFKELFQYCIGKNIKFISSPFDLESVDFLNAIGLDTFKIPSGEITNYLYLKKIATLNRKIILSTGMATVDEIKEALDILKENTENIILLHCTSAYPASMQEVNLKAMCTMKQIFHKEVGYSDHTLGIEVAVAAVALGACVIEKHFTLDRYLPGPDHTMSLEPNEFKKLVESIRNIEQALGDGIKKPTVTELINREFVRKSLVAAKVIRQGEVFSEDNLCAKRPGNGISPMQLNRLVGCNAKRNYEKDERIDE</sequence>
<dbReference type="AlphaFoldDB" id="A0A1I0Q8L0"/>
<dbReference type="InterPro" id="IPR036732">
    <property type="entry name" value="AFP_Neu5c_C_sf"/>
</dbReference>
<feature type="domain" description="AFP-like" evidence="1">
    <location>
        <begin position="279"/>
        <end position="331"/>
    </location>
</feature>
<evidence type="ECO:0000259" key="1">
    <source>
        <dbReference type="PROSITE" id="PS50844"/>
    </source>
</evidence>
<dbReference type="Pfam" id="PF03102">
    <property type="entry name" value="NeuB"/>
    <property type="match status" value="1"/>
</dbReference>
<dbReference type="GO" id="GO:0047444">
    <property type="term" value="F:N-acylneuraminate-9-phosphate synthase activity"/>
    <property type="evidence" value="ECO:0007669"/>
    <property type="project" value="TreeGrafter"/>
</dbReference>
<dbReference type="GO" id="GO:0016051">
    <property type="term" value="P:carbohydrate biosynthetic process"/>
    <property type="evidence" value="ECO:0007669"/>
    <property type="project" value="InterPro"/>
</dbReference>
<evidence type="ECO:0000313" key="3">
    <source>
        <dbReference type="Proteomes" id="UP000199701"/>
    </source>
</evidence>
<dbReference type="InterPro" id="IPR006190">
    <property type="entry name" value="SAF_AFP_Neu5Ac"/>
</dbReference>
<organism evidence="2 3">
    <name type="scientific">[Clostridium] fimetarium</name>
    <dbReference type="NCBI Taxonomy" id="99656"/>
    <lineage>
        <taxon>Bacteria</taxon>
        <taxon>Bacillati</taxon>
        <taxon>Bacillota</taxon>
        <taxon>Clostridia</taxon>
        <taxon>Lachnospirales</taxon>
        <taxon>Lachnospiraceae</taxon>
    </lineage>
</organism>
<keyword evidence="3" id="KW-1185">Reference proteome</keyword>
<dbReference type="PROSITE" id="PS50844">
    <property type="entry name" value="AFP_LIKE"/>
    <property type="match status" value="1"/>
</dbReference>
<dbReference type="InterPro" id="IPR013132">
    <property type="entry name" value="PseI/NeuA/B-like_N"/>
</dbReference>
<dbReference type="OrthoDB" id="9814210at2"/>
<dbReference type="PANTHER" id="PTHR42966:SF1">
    <property type="entry name" value="SIALIC ACID SYNTHASE"/>
    <property type="match status" value="1"/>
</dbReference>
<dbReference type="PANTHER" id="PTHR42966">
    <property type="entry name" value="N-ACETYLNEURAMINATE SYNTHASE"/>
    <property type="match status" value="1"/>
</dbReference>
<dbReference type="Gene3D" id="3.20.20.70">
    <property type="entry name" value="Aldolase class I"/>
    <property type="match status" value="1"/>
</dbReference>